<name>A0ABR1IA46_9HYPO</name>
<keyword evidence="2" id="KW-1185">Reference proteome</keyword>
<organism evidence="1 2">
    <name type="scientific">Neonectria magnoliae</name>
    <dbReference type="NCBI Taxonomy" id="2732573"/>
    <lineage>
        <taxon>Eukaryota</taxon>
        <taxon>Fungi</taxon>
        <taxon>Dikarya</taxon>
        <taxon>Ascomycota</taxon>
        <taxon>Pezizomycotina</taxon>
        <taxon>Sordariomycetes</taxon>
        <taxon>Hypocreomycetidae</taxon>
        <taxon>Hypocreales</taxon>
        <taxon>Nectriaceae</taxon>
        <taxon>Neonectria</taxon>
    </lineage>
</organism>
<dbReference type="EMBL" id="JAZAVK010000020">
    <property type="protein sequence ID" value="KAK7430315.1"/>
    <property type="molecule type" value="Genomic_DNA"/>
</dbReference>
<proteinExistence type="predicted"/>
<protein>
    <submittedName>
        <fullName evidence="1">Uncharacterized protein</fullName>
    </submittedName>
</protein>
<reference evidence="1 2" key="1">
    <citation type="journal article" date="2025" name="Microbiol. Resour. Announc.">
        <title>Draft genome sequences for Neonectria magnoliae and Neonectria punicea, canker pathogens of Liriodendron tulipifera and Acer saccharum in West Virginia.</title>
        <authorList>
            <person name="Petronek H.M."/>
            <person name="Kasson M.T."/>
            <person name="Metheny A.M."/>
            <person name="Stauder C.M."/>
            <person name="Lovett B."/>
            <person name="Lynch S.C."/>
            <person name="Garnas J.R."/>
            <person name="Kasson L.R."/>
            <person name="Stajich J.E."/>
        </authorList>
    </citation>
    <scope>NUCLEOTIDE SEQUENCE [LARGE SCALE GENOMIC DNA]</scope>
    <source>
        <strain evidence="1 2">NRRL 64651</strain>
    </source>
</reference>
<sequence>MHLNYPEIADKSVTKMIGTLPRKQQSDVLSRFPKLRPLLEQLDSGTHSLWNPRAFGPDFESQFEMSMTQQHLNRSWKISCQDSGGPLDDAGYALEVREGEVFIDNESCDTARVDKTMISWGRYLKGSGWEHGMLEMNYEHMVGDGVIYRDSENQYELGSESHHTSATLLGRADPRSS</sequence>
<accession>A0ABR1IA46</accession>
<evidence type="ECO:0000313" key="2">
    <source>
        <dbReference type="Proteomes" id="UP001498421"/>
    </source>
</evidence>
<dbReference type="Proteomes" id="UP001498421">
    <property type="component" value="Unassembled WGS sequence"/>
</dbReference>
<comment type="caution">
    <text evidence="1">The sequence shown here is derived from an EMBL/GenBank/DDBJ whole genome shotgun (WGS) entry which is preliminary data.</text>
</comment>
<gene>
    <name evidence="1" type="ORF">QQZ08_003063</name>
</gene>
<evidence type="ECO:0000313" key="1">
    <source>
        <dbReference type="EMBL" id="KAK7430315.1"/>
    </source>
</evidence>